<dbReference type="Proteomes" id="UP000445000">
    <property type="component" value="Unassembled WGS sequence"/>
</dbReference>
<keyword evidence="2" id="KW-1185">Reference proteome</keyword>
<dbReference type="EMBL" id="BLJN01000002">
    <property type="protein sequence ID" value="GFE80111.1"/>
    <property type="molecule type" value="Genomic_DNA"/>
</dbReference>
<dbReference type="PROSITE" id="PS51318">
    <property type="entry name" value="TAT"/>
    <property type="match status" value="1"/>
</dbReference>
<accession>A0A829YB04</accession>
<gene>
    <name evidence="1" type="ORF">GCM10011487_21110</name>
</gene>
<dbReference type="AlphaFoldDB" id="A0A829YB04"/>
<evidence type="ECO:0000313" key="2">
    <source>
        <dbReference type="Proteomes" id="UP000445000"/>
    </source>
</evidence>
<protein>
    <recommendedName>
        <fullName evidence="3">Gluconate 2-dehydrogenase</fullName>
    </recommendedName>
</protein>
<evidence type="ECO:0000313" key="1">
    <source>
        <dbReference type="EMBL" id="GFE80111.1"/>
    </source>
</evidence>
<organism evidence="1 2">
    <name type="scientific">Steroidobacter agaridevorans</name>
    <dbReference type="NCBI Taxonomy" id="2695856"/>
    <lineage>
        <taxon>Bacteria</taxon>
        <taxon>Pseudomonadati</taxon>
        <taxon>Pseudomonadota</taxon>
        <taxon>Gammaproteobacteria</taxon>
        <taxon>Steroidobacterales</taxon>
        <taxon>Steroidobacteraceae</taxon>
        <taxon>Steroidobacter</taxon>
    </lineage>
</organism>
<dbReference type="InterPro" id="IPR027056">
    <property type="entry name" value="Gluconate_2DH_su3"/>
</dbReference>
<comment type="caution">
    <text evidence="1">The sequence shown here is derived from an EMBL/GenBank/DDBJ whole genome shotgun (WGS) entry which is preliminary data.</text>
</comment>
<sequence length="249" mass="27355">MTDENNAEPKTVNRRAWLKLIGAGAATGVLPAGAAAANDSMGAMHHPAPKAASPADEPVPVYEFLNGDEAAFVEAAIDTFIPPDEVGPGALELGVAVFIDRQLNSGYGRGDRMYLQGPFIEGTPEQGYQLRMTPSELFRNGILDVNAHVRDKYKRTFDALSEEDRIAVLTQLEKREIQLPTVPTEIFFNLLYDLTMQGYFADPLHGGNKGKASWKMIGFPGIGVMYADKIEAYRNKKYMSEPMSIQDLL</sequence>
<dbReference type="RefSeq" id="WP_161811838.1">
    <property type="nucleotide sequence ID" value="NZ_BLJN01000002.1"/>
</dbReference>
<proteinExistence type="predicted"/>
<reference evidence="2" key="1">
    <citation type="submission" date="2020-01" db="EMBL/GenBank/DDBJ databases">
        <title>'Steroidobacter agaridevorans' sp. nov., agar-degrading bacteria isolated from rhizosphere soils.</title>
        <authorList>
            <person name="Ikenaga M."/>
            <person name="Kataoka M."/>
            <person name="Murouchi A."/>
            <person name="Katsuragi S."/>
            <person name="Sakai M."/>
        </authorList>
    </citation>
    <scope>NUCLEOTIDE SEQUENCE [LARGE SCALE GENOMIC DNA]</scope>
    <source>
        <strain evidence="2">YU21-B</strain>
    </source>
</reference>
<name>A0A829YB04_9GAMM</name>
<dbReference type="Pfam" id="PF13618">
    <property type="entry name" value="Gluconate_2-dh3"/>
    <property type="match status" value="1"/>
</dbReference>
<evidence type="ECO:0008006" key="3">
    <source>
        <dbReference type="Google" id="ProtNLM"/>
    </source>
</evidence>
<dbReference type="InterPro" id="IPR006311">
    <property type="entry name" value="TAT_signal"/>
</dbReference>